<dbReference type="EMBL" id="AMSQ01000004">
    <property type="protein sequence ID" value="EKU49869.1"/>
    <property type="molecule type" value="Genomic_DNA"/>
</dbReference>
<dbReference type="PATRIC" id="fig|1229783.3.peg.646"/>
<evidence type="ECO:0000313" key="2">
    <source>
        <dbReference type="EMBL" id="EKU49869.1"/>
    </source>
</evidence>
<keyword evidence="3" id="KW-1185">Reference proteome</keyword>
<organism evidence="2 3">
    <name type="scientific">Staphylococcus massiliensis S46</name>
    <dbReference type="NCBI Taxonomy" id="1229783"/>
    <lineage>
        <taxon>Bacteria</taxon>
        <taxon>Bacillati</taxon>
        <taxon>Bacillota</taxon>
        <taxon>Bacilli</taxon>
        <taxon>Bacillales</taxon>
        <taxon>Staphylococcaceae</taxon>
        <taxon>Staphylococcus</taxon>
    </lineage>
</organism>
<evidence type="ECO:0000256" key="1">
    <source>
        <dbReference type="SAM" id="Phobius"/>
    </source>
</evidence>
<accession>K9ARI6</accession>
<name>K9ARI6_9STAP</name>
<dbReference type="STRING" id="1229783.C273_03205"/>
<comment type="caution">
    <text evidence="2">The sequence shown here is derived from an EMBL/GenBank/DDBJ whole genome shotgun (WGS) entry which is preliminary data.</text>
</comment>
<proteinExistence type="predicted"/>
<dbReference type="Proteomes" id="UP000009885">
    <property type="component" value="Unassembled WGS sequence"/>
</dbReference>
<protein>
    <submittedName>
        <fullName evidence="2">Uncharacterized protein</fullName>
    </submittedName>
</protein>
<reference evidence="2 3" key="1">
    <citation type="journal article" date="2013" name="Genome Announc.">
        <title>Genome Sequence of Staphylococcus massiliensis Strain S46, Isolated from the Surface of Healthy Human Skin.</title>
        <authorList>
            <person name="Srivastav R."/>
            <person name="Singh A."/>
            <person name="Jangir P.K."/>
            <person name="Kumari C."/>
            <person name="Muduli S."/>
            <person name="Sharma R."/>
        </authorList>
    </citation>
    <scope>NUCLEOTIDE SEQUENCE [LARGE SCALE GENOMIC DNA]</scope>
    <source>
        <strain evidence="2 3">S46</strain>
    </source>
</reference>
<dbReference type="RefSeq" id="WP_009382530.1">
    <property type="nucleotide sequence ID" value="NZ_AMSQ01000004.1"/>
</dbReference>
<keyword evidence="1" id="KW-1133">Transmembrane helix</keyword>
<keyword evidence="1" id="KW-0812">Transmembrane</keyword>
<keyword evidence="1" id="KW-0472">Membrane</keyword>
<evidence type="ECO:0000313" key="3">
    <source>
        <dbReference type="Proteomes" id="UP000009885"/>
    </source>
</evidence>
<gene>
    <name evidence="2" type="ORF">C273_03205</name>
</gene>
<sequence length="69" mass="8314">MKSFFMCNKGFILPGVLILFSLYMSIVAYYIIQYELKFKTLYHLEQYYDHEINVYIKSIKKDEARDGTK</sequence>
<feature type="transmembrane region" description="Helical" evidence="1">
    <location>
        <begin position="12"/>
        <end position="32"/>
    </location>
</feature>
<dbReference type="AlphaFoldDB" id="K9ARI6"/>